<dbReference type="SUPFAM" id="SSF55347">
    <property type="entry name" value="Glyceraldehyde-3-phosphate dehydrogenase-like, C-terminal domain"/>
    <property type="match status" value="1"/>
</dbReference>
<organism evidence="13 14">
    <name type="scientific">Ditylenchus destructor</name>
    <dbReference type="NCBI Taxonomy" id="166010"/>
    <lineage>
        <taxon>Eukaryota</taxon>
        <taxon>Metazoa</taxon>
        <taxon>Ecdysozoa</taxon>
        <taxon>Nematoda</taxon>
        <taxon>Chromadorea</taxon>
        <taxon>Rhabditida</taxon>
        <taxon>Tylenchina</taxon>
        <taxon>Tylenchomorpha</taxon>
        <taxon>Sphaerularioidea</taxon>
        <taxon>Anguinidae</taxon>
        <taxon>Anguininae</taxon>
        <taxon>Ditylenchus</taxon>
    </lineage>
</organism>
<dbReference type="InterPro" id="IPR055170">
    <property type="entry name" value="GFO_IDH_MocA-like_dom"/>
</dbReference>
<evidence type="ECO:0000256" key="4">
    <source>
        <dbReference type="ARBA" id="ARBA00038984"/>
    </source>
</evidence>
<evidence type="ECO:0000256" key="9">
    <source>
        <dbReference type="ARBA" id="ARBA00047423"/>
    </source>
</evidence>
<name>A0AAD4MK61_9BILA</name>
<dbReference type="Proteomes" id="UP001201812">
    <property type="component" value="Unassembled WGS sequence"/>
</dbReference>
<dbReference type="GO" id="GO:0047837">
    <property type="term" value="F:D-xylose 1-dehydrogenase (NADP+) activity"/>
    <property type="evidence" value="ECO:0007669"/>
    <property type="project" value="UniProtKB-EC"/>
</dbReference>
<evidence type="ECO:0000256" key="1">
    <source>
        <dbReference type="ARBA" id="ARBA00010928"/>
    </source>
</evidence>
<dbReference type="GO" id="GO:0000166">
    <property type="term" value="F:nucleotide binding"/>
    <property type="evidence" value="ECO:0007669"/>
    <property type="project" value="InterPro"/>
</dbReference>
<dbReference type="EC" id="1.3.1.20" evidence="3"/>
<comment type="caution">
    <text evidence="13">The sequence shown here is derived from an EMBL/GenBank/DDBJ whole genome shotgun (WGS) entry which is preliminary data.</text>
</comment>
<gene>
    <name evidence="13" type="ORF">DdX_19599</name>
</gene>
<evidence type="ECO:0000256" key="5">
    <source>
        <dbReference type="ARBA" id="ARBA00040603"/>
    </source>
</evidence>
<sequence>MSTCTERPLRWGILGCGLISGDFVRAMNSCRHANEVHGVAAADSLERAIIFRDKHFTDEHKKRLVKCHGSYEELLARNDIDVVYIGVANHVHKSAVVQALNAKKHVLCEKPFAVNAREVREMIEAARRNQRFLMEAYWSRFFPVFEHMRHEALESIGGAQVVTCDFGINVERVKNTPLEQGGGYLLANGCYAVMFAQFAFGGERPKEIVATGNLDDKGIDIWANVVLKYSNDRIATVFYHGLQVTPCQASISGTKGYLKLPEFFWCPSKLEIKRQSDQTANSTTLEFPLPKTEHTFFYPNSVGLCYETDHMYECLRDGKSEITALT</sequence>
<dbReference type="Pfam" id="PF22725">
    <property type="entry name" value="GFO_IDH_MocA_C3"/>
    <property type="match status" value="1"/>
</dbReference>
<evidence type="ECO:0000259" key="12">
    <source>
        <dbReference type="Pfam" id="PF22725"/>
    </source>
</evidence>
<dbReference type="AlphaFoldDB" id="A0AAD4MK61"/>
<proteinExistence type="inferred from homology"/>
<comment type="similarity">
    <text evidence="1">Belongs to the Gfo/Idh/MocA family.</text>
</comment>
<dbReference type="EC" id="1.1.1.179" evidence="4"/>
<evidence type="ECO:0000313" key="13">
    <source>
        <dbReference type="EMBL" id="KAI1695401.1"/>
    </source>
</evidence>
<evidence type="ECO:0000256" key="7">
    <source>
        <dbReference type="ARBA" id="ARBA00042988"/>
    </source>
</evidence>
<dbReference type="PANTHER" id="PTHR22604:SF105">
    <property type="entry name" value="TRANS-1,2-DIHYDROBENZENE-1,2-DIOL DEHYDROGENASE"/>
    <property type="match status" value="1"/>
</dbReference>
<protein>
    <recommendedName>
        <fullName evidence="5">Trans-1,2-dihydrobenzene-1,2-diol dehydrogenase</fullName>
        <ecNumber evidence="4">1.1.1.179</ecNumber>
        <ecNumber evidence="3">1.3.1.20</ecNumber>
    </recommendedName>
    <alternativeName>
        <fullName evidence="8">D-xylose 1-dehydrogenase</fullName>
    </alternativeName>
    <alternativeName>
        <fullName evidence="7">D-xylose-NADP dehydrogenase</fullName>
    </alternativeName>
    <alternativeName>
        <fullName evidence="6">Dimeric dihydrodiol dehydrogenase</fullName>
    </alternativeName>
</protein>
<evidence type="ECO:0000256" key="2">
    <source>
        <dbReference type="ARBA" id="ARBA00023002"/>
    </source>
</evidence>
<dbReference type="PANTHER" id="PTHR22604">
    <property type="entry name" value="OXIDOREDUCTASES"/>
    <property type="match status" value="1"/>
</dbReference>
<dbReference type="Gene3D" id="3.30.360.10">
    <property type="entry name" value="Dihydrodipicolinate Reductase, domain 2"/>
    <property type="match status" value="1"/>
</dbReference>
<comment type="catalytic activity">
    <reaction evidence="9">
        <text>(1R,2R)-1,2-dihydrobenzene-1,2-diol + NADP(+) = catechol + NADPH + H(+)</text>
        <dbReference type="Rhea" id="RHEA:16729"/>
        <dbReference type="ChEBI" id="CHEBI:10702"/>
        <dbReference type="ChEBI" id="CHEBI:15378"/>
        <dbReference type="ChEBI" id="CHEBI:18135"/>
        <dbReference type="ChEBI" id="CHEBI:57783"/>
        <dbReference type="ChEBI" id="CHEBI:58349"/>
        <dbReference type="EC" id="1.3.1.20"/>
    </reaction>
</comment>
<dbReference type="SUPFAM" id="SSF51735">
    <property type="entry name" value="NAD(P)-binding Rossmann-fold domains"/>
    <property type="match status" value="1"/>
</dbReference>
<keyword evidence="14" id="KW-1185">Reference proteome</keyword>
<feature type="domain" description="GFO/IDH/MocA-like oxidoreductase" evidence="12">
    <location>
        <begin position="178"/>
        <end position="258"/>
    </location>
</feature>
<dbReference type="EMBL" id="JAKKPZ010000407">
    <property type="protein sequence ID" value="KAI1695401.1"/>
    <property type="molecule type" value="Genomic_DNA"/>
</dbReference>
<accession>A0AAD4MK61</accession>
<evidence type="ECO:0000256" key="10">
    <source>
        <dbReference type="ARBA" id="ARBA00049233"/>
    </source>
</evidence>
<evidence type="ECO:0000259" key="11">
    <source>
        <dbReference type="Pfam" id="PF01408"/>
    </source>
</evidence>
<evidence type="ECO:0000256" key="8">
    <source>
        <dbReference type="ARBA" id="ARBA00043025"/>
    </source>
</evidence>
<dbReference type="Pfam" id="PF01408">
    <property type="entry name" value="GFO_IDH_MocA"/>
    <property type="match status" value="1"/>
</dbReference>
<keyword evidence="2" id="KW-0560">Oxidoreductase</keyword>
<feature type="domain" description="Gfo/Idh/MocA-like oxidoreductase N-terminal" evidence="11">
    <location>
        <begin position="9"/>
        <end position="136"/>
    </location>
</feature>
<evidence type="ECO:0000313" key="14">
    <source>
        <dbReference type="Proteomes" id="UP001201812"/>
    </source>
</evidence>
<comment type="catalytic activity">
    <reaction evidence="10">
        <text>D-xylose + NADP(+) = D-xylono-1,5-lactone + NADPH + H(+)</text>
        <dbReference type="Rhea" id="RHEA:22000"/>
        <dbReference type="ChEBI" id="CHEBI:15378"/>
        <dbReference type="ChEBI" id="CHEBI:15867"/>
        <dbReference type="ChEBI" id="CHEBI:53455"/>
        <dbReference type="ChEBI" id="CHEBI:57783"/>
        <dbReference type="ChEBI" id="CHEBI:58349"/>
        <dbReference type="EC" id="1.1.1.179"/>
    </reaction>
</comment>
<dbReference type="InterPro" id="IPR036291">
    <property type="entry name" value="NAD(P)-bd_dom_sf"/>
</dbReference>
<dbReference type="GO" id="GO:0047115">
    <property type="term" value="F:trans-1,2-dihydrobenzene-1,2-diol dehydrogenase activity"/>
    <property type="evidence" value="ECO:0007669"/>
    <property type="project" value="UniProtKB-EC"/>
</dbReference>
<reference evidence="13" key="1">
    <citation type="submission" date="2022-01" db="EMBL/GenBank/DDBJ databases">
        <title>Genome Sequence Resource for Two Populations of Ditylenchus destructor, the Migratory Endoparasitic Phytonematode.</title>
        <authorList>
            <person name="Zhang H."/>
            <person name="Lin R."/>
            <person name="Xie B."/>
        </authorList>
    </citation>
    <scope>NUCLEOTIDE SEQUENCE</scope>
    <source>
        <strain evidence="13">BazhouSP</strain>
    </source>
</reference>
<evidence type="ECO:0000256" key="6">
    <source>
        <dbReference type="ARBA" id="ARBA00042926"/>
    </source>
</evidence>
<dbReference type="InterPro" id="IPR000683">
    <property type="entry name" value="Gfo/Idh/MocA-like_OxRdtase_N"/>
</dbReference>
<dbReference type="InterPro" id="IPR050984">
    <property type="entry name" value="Gfo/Idh/MocA_domain"/>
</dbReference>
<dbReference type="Gene3D" id="3.40.50.720">
    <property type="entry name" value="NAD(P)-binding Rossmann-like Domain"/>
    <property type="match status" value="1"/>
</dbReference>
<evidence type="ECO:0000256" key="3">
    <source>
        <dbReference type="ARBA" id="ARBA00038853"/>
    </source>
</evidence>